<gene>
    <name evidence="2" type="ORF">D0469_08590</name>
</gene>
<evidence type="ECO:0000313" key="3">
    <source>
        <dbReference type="Proteomes" id="UP000264541"/>
    </source>
</evidence>
<dbReference type="SUPFAM" id="SSF53474">
    <property type="entry name" value="alpha/beta-Hydrolases"/>
    <property type="match status" value="1"/>
</dbReference>
<evidence type="ECO:0000313" key="2">
    <source>
        <dbReference type="EMBL" id="RFU69857.1"/>
    </source>
</evidence>
<keyword evidence="3" id="KW-1185">Reference proteome</keyword>
<dbReference type="GO" id="GO:0016020">
    <property type="term" value="C:membrane"/>
    <property type="evidence" value="ECO:0007669"/>
    <property type="project" value="TreeGrafter"/>
</dbReference>
<dbReference type="InterPro" id="IPR000639">
    <property type="entry name" value="Epox_hydrolase-like"/>
</dbReference>
<dbReference type="Pfam" id="PF00561">
    <property type="entry name" value="Abhydrolase_1"/>
    <property type="match status" value="1"/>
</dbReference>
<dbReference type="GO" id="GO:0016787">
    <property type="term" value="F:hydrolase activity"/>
    <property type="evidence" value="ECO:0007669"/>
    <property type="project" value="UniProtKB-KW"/>
</dbReference>
<proteinExistence type="predicted"/>
<sequence>MKLKTVELHNGTIAYQDEGKGKPIVLLHGFCGSSRYWDKVIPKLSNNFRLIAPDLPGHGGSSVTGHISSIEDMANHIKDFLDSLNVQEVTMFGHSMGGYITLEFAKKYSDRLNGFSLIHSTAFPDTEEAKAAREANIAKVEQVGVHPLIEGLVPKLFAQENQDKNADEVIKTKEIGYLTSPIGATTALKAMKDRPDLNNVLEATSLPVLLIAGEKDQVIPPEKTFSVTKSNILQSLITNSGHMSMFEAPGKLISEMEEFLKEI</sequence>
<comment type="caution">
    <text evidence="2">The sequence shown here is derived from an EMBL/GenBank/DDBJ whole genome shotgun (WGS) entry which is preliminary data.</text>
</comment>
<dbReference type="PANTHER" id="PTHR43798">
    <property type="entry name" value="MONOACYLGLYCEROL LIPASE"/>
    <property type="match status" value="1"/>
</dbReference>
<dbReference type="Gene3D" id="3.40.50.1820">
    <property type="entry name" value="alpha/beta hydrolase"/>
    <property type="match status" value="1"/>
</dbReference>
<protein>
    <submittedName>
        <fullName evidence="2">Alpha/beta hydrolase</fullName>
    </submittedName>
</protein>
<dbReference type="PRINTS" id="PR00111">
    <property type="entry name" value="ABHYDROLASE"/>
</dbReference>
<dbReference type="EMBL" id="QVTE01000020">
    <property type="protein sequence ID" value="RFU69857.1"/>
    <property type="molecule type" value="Genomic_DNA"/>
</dbReference>
<dbReference type="PRINTS" id="PR00412">
    <property type="entry name" value="EPOXHYDRLASE"/>
</dbReference>
<feature type="domain" description="AB hydrolase-1" evidence="1">
    <location>
        <begin position="22"/>
        <end position="249"/>
    </location>
</feature>
<reference evidence="2 3" key="1">
    <citation type="submission" date="2018-08" db="EMBL/GenBank/DDBJ databases">
        <title>Bacillus chawlae sp. nov., Bacillus glennii sp. nov., and Bacillus saganii sp. nov. Isolated from the Vehicle Assembly Building at Kennedy Space Center where the Viking Spacecraft were Assembled.</title>
        <authorList>
            <person name="Seuylemezian A."/>
            <person name="Vaishampayan P."/>
        </authorList>
    </citation>
    <scope>NUCLEOTIDE SEQUENCE [LARGE SCALE GENOMIC DNA]</scope>
    <source>
        <strain evidence="2 3">V47-23a</strain>
    </source>
</reference>
<dbReference type="InterPro" id="IPR029058">
    <property type="entry name" value="AB_hydrolase_fold"/>
</dbReference>
<name>A0A372LQQ3_9BACI</name>
<dbReference type="InterPro" id="IPR000073">
    <property type="entry name" value="AB_hydrolase_1"/>
</dbReference>
<keyword evidence="2" id="KW-0378">Hydrolase</keyword>
<evidence type="ECO:0000259" key="1">
    <source>
        <dbReference type="Pfam" id="PF00561"/>
    </source>
</evidence>
<dbReference type="InterPro" id="IPR050266">
    <property type="entry name" value="AB_hydrolase_sf"/>
</dbReference>
<dbReference type="Proteomes" id="UP000264541">
    <property type="component" value="Unassembled WGS sequence"/>
</dbReference>
<accession>A0A372LQQ3</accession>
<dbReference type="RefSeq" id="WP_117326338.1">
    <property type="nucleotide sequence ID" value="NZ_QVTE01000020.1"/>
</dbReference>
<organism evidence="2 3">
    <name type="scientific">Peribacillus saganii</name>
    <dbReference type="NCBI Taxonomy" id="2303992"/>
    <lineage>
        <taxon>Bacteria</taxon>
        <taxon>Bacillati</taxon>
        <taxon>Bacillota</taxon>
        <taxon>Bacilli</taxon>
        <taxon>Bacillales</taxon>
        <taxon>Bacillaceae</taxon>
        <taxon>Peribacillus</taxon>
    </lineage>
</organism>
<dbReference type="PANTHER" id="PTHR43798:SF33">
    <property type="entry name" value="HYDROLASE, PUTATIVE (AFU_ORTHOLOGUE AFUA_2G14860)-RELATED"/>
    <property type="match status" value="1"/>
</dbReference>
<dbReference type="AlphaFoldDB" id="A0A372LQQ3"/>
<dbReference type="OrthoDB" id="252464at2"/>